<keyword evidence="3 9" id="KW-0479">Metal-binding</keyword>
<dbReference type="Pfam" id="PF02581">
    <property type="entry name" value="TMP-TENI"/>
    <property type="match status" value="1"/>
</dbReference>
<evidence type="ECO:0000256" key="2">
    <source>
        <dbReference type="ARBA" id="ARBA00022679"/>
    </source>
</evidence>
<keyword evidence="2 9" id="KW-0808">Transferase</keyword>
<organism evidence="13 14">
    <name type="scientific">Aedoeadaptatus acetigenes</name>
    <dbReference type="NCBI Taxonomy" id="2981723"/>
    <lineage>
        <taxon>Bacteria</taxon>
        <taxon>Bacillati</taxon>
        <taxon>Bacillota</taxon>
        <taxon>Tissierellia</taxon>
        <taxon>Tissierellales</taxon>
        <taxon>Peptoniphilaceae</taxon>
        <taxon>Aedoeadaptatus</taxon>
    </lineage>
</organism>
<accession>A0ABV1J8W4</accession>
<name>A0ABV1J8W4_9FIRM</name>
<feature type="binding site" evidence="9">
    <location>
        <position position="134"/>
    </location>
    <ligand>
        <name>4-amino-2-methyl-5-(diphosphooxymethyl)pyrimidine</name>
        <dbReference type="ChEBI" id="CHEBI:57841"/>
    </ligand>
</feature>
<gene>
    <name evidence="9 13" type="primary">thiE</name>
    <name evidence="13" type="ORF">AAA081_08615</name>
</gene>
<feature type="domain" description="Thiamine phosphate synthase/TenI" evidence="12">
    <location>
        <begin position="4"/>
        <end position="184"/>
    </location>
</feature>
<dbReference type="CDD" id="cd00564">
    <property type="entry name" value="TMP_TenI"/>
    <property type="match status" value="1"/>
</dbReference>
<comment type="catalytic activity">
    <reaction evidence="7 9 10">
        <text>2-(2-carboxy-4-methylthiazol-5-yl)ethyl phosphate + 4-amino-2-methyl-5-(diphosphooxymethyl)pyrimidine + 2 H(+) = thiamine phosphate + CO2 + diphosphate</text>
        <dbReference type="Rhea" id="RHEA:47848"/>
        <dbReference type="ChEBI" id="CHEBI:15378"/>
        <dbReference type="ChEBI" id="CHEBI:16526"/>
        <dbReference type="ChEBI" id="CHEBI:33019"/>
        <dbReference type="ChEBI" id="CHEBI:37575"/>
        <dbReference type="ChEBI" id="CHEBI:57841"/>
        <dbReference type="ChEBI" id="CHEBI:62890"/>
        <dbReference type="EC" id="2.5.1.3"/>
    </reaction>
</comment>
<dbReference type="PANTHER" id="PTHR20857:SF15">
    <property type="entry name" value="THIAMINE-PHOSPHATE SYNTHASE"/>
    <property type="match status" value="1"/>
</dbReference>
<feature type="binding site" evidence="9">
    <location>
        <position position="67"/>
    </location>
    <ligand>
        <name>4-amino-2-methyl-5-(diphosphooxymethyl)pyrimidine</name>
        <dbReference type="ChEBI" id="CHEBI:57841"/>
    </ligand>
</feature>
<feature type="binding site" evidence="9">
    <location>
        <begin position="131"/>
        <end position="133"/>
    </location>
    <ligand>
        <name>2-[(2R,5Z)-2-carboxy-4-methylthiazol-5(2H)-ylidene]ethyl phosphate</name>
        <dbReference type="ChEBI" id="CHEBI:62899"/>
    </ligand>
</feature>
<comment type="similarity">
    <text evidence="9 10">Belongs to the thiamine-phosphate synthase family.</text>
</comment>
<keyword evidence="14" id="KW-1185">Reference proteome</keyword>
<dbReference type="SUPFAM" id="SSF51391">
    <property type="entry name" value="Thiamin phosphate synthase"/>
    <property type="match status" value="1"/>
</dbReference>
<dbReference type="InterPro" id="IPR013785">
    <property type="entry name" value="Aldolase_TIM"/>
</dbReference>
<dbReference type="EMBL" id="JBBNPS010000038">
    <property type="protein sequence ID" value="MEQ3354353.1"/>
    <property type="molecule type" value="Genomic_DNA"/>
</dbReference>
<keyword evidence="5 9" id="KW-0784">Thiamine biosynthesis</keyword>
<evidence type="ECO:0000313" key="14">
    <source>
        <dbReference type="Proteomes" id="UP001481872"/>
    </source>
</evidence>
<protein>
    <recommendedName>
        <fullName evidence="9">Thiamine-phosphate synthase</fullName>
        <shortName evidence="9">TP synthase</shortName>
        <shortName evidence="9">TPS</shortName>
        <ecNumber evidence="9">2.5.1.3</ecNumber>
    </recommendedName>
    <alternativeName>
        <fullName evidence="9">Thiamine-phosphate pyrophosphorylase</fullName>
        <shortName evidence="9">TMP pyrophosphorylase</shortName>
        <shortName evidence="9">TMP-PPase</shortName>
    </alternativeName>
</protein>
<evidence type="ECO:0000256" key="7">
    <source>
        <dbReference type="ARBA" id="ARBA00047851"/>
    </source>
</evidence>
<dbReference type="GO" id="GO:0004789">
    <property type="term" value="F:thiamine-phosphate diphosphorylase activity"/>
    <property type="evidence" value="ECO:0007669"/>
    <property type="project" value="UniProtKB-EC"/>
</dbReference>
<evidence type="ECO:0000256" key="6">
    <source>
        <dbReference type="ARBA" id="ARBA00047334"/>
    </source>
</evidence>
<evidence type="ECO:0000256" key="11">
    <source>
        <dbReference type="RuleBase" id="RU004253"/>
    </source>
</evidence>
<evidence type="ECO:0000259" key="12">
    <source>
        <dbReference type="Pfam" id="PF02581"/>
    </source>
</evidence>
<feature type="binding site" evidence="9">
    <location>
        <position position="86"/>
    </location>
    <ligand>
        <name>Mg(2+)</name>
        <dbReference type="ChEBI" id="CHEBI:18420"/>
    </ligand>
</feature>
<comment type="function">
    <text evidence="9">Condenses 4-methyl-5-(beta-hydroxyethyl)thiazole monophosphate (THZ-P) and 2-methyl-4-amino-5-hydroxymethyl pyrimidine pyrophosphate (HMP-PP) to form thiamine monophosphate (TMP).</text>
</comment>
<dbReference type="RefSeq" id="WP_349054624.1">
    <property type="nucleotide sequence ID" value="NZ_JBBNPS010000038.1"/>
</dbReference>
<dbReference type="Proteomes" id="UP001481872">
    <property type="component" value="Unassembled WGS sequence"/>
</dbReference>
<dbReference type="PANTHER" id="PTHR20857">
    <property type="entry name" value="THIAMINE-PHOSPHATE PYROPHOSPHORYLASE"/>
    <property type="match status" value="1"/>
</dbReference>
<dbReference type="Gene3D" id="3.20.20.70">
    <property type="entry name" value="Aldolase class I"/>
    <property type="match status" value="1"/>
</dbReference>
<evidence type="ECO:0000256" key="10">
    <source>
        <dbReference type="RuleBase" id="RU003826"/>
    </source>
</evidence>
<evidence type="ECO:0000256" key="3">
    <source>
        <dbReference type="ARBA" id="ARBA00022723"/>
    </source>
</evidence>
<feature type="binding site" evidence="9">
    <location>
        <position position="68"/>
    </location>
    <ligand>
        <name>Mg(2+)</name>
        <dbReference type="ChEBI" id="CHEBI:18420"/>
    </ligand>
</feature>
<reference evidence="13 14" key="1">
    <citation type="submission" date="2024-04" db="EMBL/GenBank/DDBJ databases">
        <title>Human intestinal bacterial collection.</title>
        <authorList>
            <person name="Pauvert C."/>
            <person name="Hitch T.C.A."/>
            <person name="Clavel T."/>
        </authorList>
    </citation>
    <scope>NUCLEOTIDE SEQUENCE [LARGE SCALE GENOMIC DNA]</scope>
    <source>
        <strain evidence="13 14">CLA-SR-H026</strain>
    </source>
</reference>
<comment type="caution">
    <text evidence="13">The sequence shown here is derived from an EMBL/GenBank/DDBJ whole genome shotgun (WGS) entry which is preliminary data.</text>
</comment>
<feature type="binding site" evidence="9">
    <location>
        <position position="161"/>
    </location>
    <ligand>
        <name>2-[(2R,5Z)-2-carboxy-4-methylthiazol-5(2H)-ylidene]ethyl phosphate</name>
        <dbReference type="ChEBI" id="CHEBI:62899"/>
    </ligand>
</feature>
<comment type="catalytic activity">
    <reaction evidence="8 9 10">
        <text>2-[(2R,5Z)-2-carboxy-4-methylthiazol-5(2H)-ylidene]ethyl phosphate + 4-amino-2-methyl-5-(diphosphooxymethyl)pyrimidine + 2 H(+) = thiamine phosphate + CO2 + diphosphate</text>
        <dbReference type="Rhea" id="RHEA:47844"/>
        <dbReference type="ChEBI" id="CHEBI:15378"/>
        <dbReference type="ChEBI" id="CHEBI:16526"/>
        <dbReference type="ChEBI" id="CHEBI:33019"/>
        <dbReference type="ChEBI" id="CHEBI:37575"/>
        <dbReference type="ChEBI" id="CHEBI:57841"/>
        <dbReference type="ChEBI" id="CHEBI:62899"/>
        <dbReference type="EC" id="2.5.1.3"/>
    </reaction>
</comment>
<dbReference type="HAMAP" id="MF_00097">
    <property type="entry name" value="TMP_synthase"/>
    <property type="match status" value="1"/>
</dbReference>
<dbReference type="EC" id="2.5.1.3" evidence="9"/>
<dbReference type="InterPro" id="IPR022998">
    <property type="entry name" value="ThiamineP_synth_TenI"/>
</dbReference>
<feature type="binding site" evidence="9">
    <location>
        <begin position="35"/>
        <end position="39"/>
    </location>
    <ligand>
        <name>4-amino-2-methyl-5-(diphosphooxymethyl)pyrimidine</name>
        <dbReference type="ChEBI" id="CHEBI:57841"/>
    </ligand>
</feature>
<proteinExistence type="inferred from homology"/>
<comment type="cofactor">
    <cofactor evidence="9">
        <name>Mg(2+)</name>
        <dbReference type="ChEBI" id="CHEBI:18420"/>
    </cofactor>
    <text evidence="9">Binds 1 Mg(2+) ion per subunit.</text>
</comment>
<comment type="catalytic activity">
    <reaction evidence="6 9 10">
        <text>4-methyl-5-(2-phosphooxyethyl)-thiazole + 4-amino-2-methyl-5-(diphosphooxymethyl)pyrimidine + H(+) = thiamine phosphate + diphosphate</text>
        <dbReference type="Rhea" id="RHEA:22328"/>
        <dbReference type="ChEBI" id="CHEBI:15378"/>
        <dbReference type="ChEBI" id="CHEBI:33019"/>
        <dbReference type="ChEBI" id="CHEBI:37575"/>
        <dbReference type="ChEBI" id="CHEBI:57841"/>
        <dbReference type="ChEBI" id="CHEBI:58296"/>
        <dbReference type="EC" id="2.5.1.3"/>
    </reaction>
</comment>
<evidence type="ECO:0000256" key="1">
    <source>
        <dbReference type="ARBA" id="ARBA00005165"/>
    </source>
</evidence>
<comment type="pathway">
    <text evidence="1 9 11">Cofactor biosynthesis; thiamine diphosphate biosynthesis; thiamine phosphate from 4-amino-2-methyl-5-diphosphomethylpyrimidine and 4-methyl-5-(2-phosphoethyl)-thiazole: step 1/1.</text>
</comment>
<feature type="binding site" evidence="9">
    <location>
        <begin position="181"/>
        <end position="182"/>
    </location>
    <ligand>
        <name>2-[(2R,5Z)-2-carboxy-4-methylthiazol-5(2H)-ylidene]ethyl phosphate</name>
        <dbReference type="ChEBI" id="CHEBI:62899"/>
    </ligand>
</feature>
<dbReference type="NCBIfam" id="TIGR00693">
    <property type="entry name" value="thiE"/>
    <property type="match status" value="1"/>
</dbReference>
<evidence type="ECO:0000256" key="9">
    <source>
        <dbReference type="HAMAP-Rule" id="MF_00097"/>
    </source>
</evidence>
<evidence type="ECO:0000256" key="5">
    <source>
        <dbReference type="ARBA" id="ARBA00022977"/>
    </source>
</evidence>
<evidence type="ECO:0000256" key="4">
    <source>
        <dbReference type="ARBA" id="ARBA00022842"/>
    </source>
</evidence>
<sequence>MKTLYYITDSTKYDAEEDFFADVFAALRGGVDLIQLREKELSDEEVYARALRIKKEADKYDTPLIIDDRVDVAKKLGVGVHLGDDDMTVKEARAILGENALIGASVKTVERAKEAEAEGASYFGTGALFPTQTKVITRHTSMDTFRAIKKCAKVPVYAIGGINEKTLPELKGEDFDGICVVSAIQYAVDPEAAVKSLRARMKDL</sequence>
<keyword evidence="4 9" id="KW-0460">Magnesium</keyword>
<evidence type="ECO:0000313" key="13">
    <source>
        <dbReference type="EMBL" id="MEQ3354353.1"/>
    </source>
</evidence>
<evidence type="ECO:0000256" key="8">
    <source>
        <dbReference type="ARBA" id="ARBA00047883"/>
    </source>
</evidence>
<feature type="binding site" evidence="9">
    <location>
        <position position="105"/>
    </location>
    <ligand>
        <name>4-amino-2-methyl-5-(diphosphooxymethyl)pyrimidine</name>
        <dbReference type="ChEBI" id="CHEBI:57841"/>
    </ligand>
</feature>
<dbReference type="InterPro" id="IPR036206">
    <property type="entry name" value="ThiamineP_synth_sf"/>
</dbReference>
<dbReference type="InterPro" id="IPR034291">
    <property type="entry name" value="TMP_synthase"/>
</dbReference>